<dbReference type="CDD" id="cd06259">
    <property type="entry name" value="YdcF-like"/>
    <property type="match status" value="1"/>
</dbReference>
<dbReference type="Gene3D" id="3.40.50.620">
    <property type="entry name" value="HUPs"/>
    <property type="match status" value="1"/>
</dbReference>
<dbReference type="InterPro" id="IPR051599">
    <property type="entry name" value="Cell_Envelope_Assoc"/>
</dbReference>
<dbReference type="Proteomes" id="UP001596391">
    <property type="component" value="Unassembled WGS sequence"/>
</dbReference>
<feature type="domain" description="DUF218" evidence="2">
    <location>
        <begin position="48"/>
        <end position="171"/>
    </location>
</feature>
<evidence type="ECO:0000313" key="3">
    <source>
        <dbReference type="EMBL" id="MFC6644398.1"/>
    </source>
</evidence>
<dbReference type="PANTHER" id="PTHR30336:SF20">
    <property type="entry name" value="DUF218 DOMAIN-CONTAINING PROTEIN"/>
    <property type="match status" value="1"/>
</dbReference>
<evidence type="ECO:0000313" key="4">
    <source>
        <dbReference type="Proteomes" id="UP001596391"/>
    </source>
</evidence>
<dbReference type="InterPro" id="IPR003848">
    <property type="entry name" value="DUF218"/>
</dbReference>
<gene>
    <name evidence="3" type="ORF">ACFQBQ_02075</name>
</gene>
<keyword evidence="1" id="KW-0732">Signal</keyword>
<dbReference type="InterPro" id="IPR014729">
    <property type="entry name" value="Rossmann-like_a/b/a_fold"/>
</dbReference>
<sequence length="222" mass="24609">MMMLKLFAALLFVLPTTIPDAAPAGVTPEVWASYRAIPTHNTEAKHFDAIIVLGVPTMPDGSASPEEISRMDEGIAEWKRGVAPVIIPTGGKAHNKFFEAHAMKLYAMSKGVPAEAIIEEGQATNTVENLWYSYKIMEEHGWKSAEVVSAPYHLPRTGLILEHYKGLQWRTHASGWPPEYDEAHIEKAFGNEANYCWKLMHEGFKPTPFLPSDATAEPIASH</sequence>
<feature type="signal peptide" evidence="1">
    <location>
        <begin position="1"/>
        <end position="21"/>
    </location>
</feature>
<evidence type="ECO:0000259" key="2">
    <source>
        <dbReference type="Pfam" id="PF02698"/>
    </source>
</evidence>
<accession>A0ABW1Z6B4</accession>
<dbReference type="RefSeq" id="WP_263372332.1">
    <property type="nucleotide sequence ID" value="NZ_JAGSYD010000004.1"/>
</dbReference>
<dbReference type="EMBL" id="JBHSWI010000001">
    <property type="protein sequence ID" value="MFC6644398.1"/>
    <property type="molecule type" value="Genomic_DNA"/>
</dbReference>
<proteinExistence type="predicted"/>
<organism evidence="3 4">
    <name type="scientific">Granulicella cerasi</name>
    <dbReference type="NCBI Taxonomy" id="741063"/>
    <lineage>
        <taxon>Bacteria</taxon>
        <taxon>Pseudomonadati</taxon>
        <taxon>Acidobacteriota</taxon>
        <taxon>Terriglobia</taxon>
        <taxon>Terriglobales</taxon>
        <taxon>Acidobacteriaceae</taxon>
        <taxon>Granulicella</taxon>
    </lineage>
</organism>
<reference evidence="4" key="1">
    <citation type="journal article" date="2019" name="Int. J. Syst. Evol. Microbiol.">
        <title>The Global Catalogue of Microorganisms (GCM) 10K type strain sequencing project: providing services to taxonomists for standard genome sequencing and annotation.</title>
        <authorList>
            <consortium name="The Broad Institute Genomics Platform"/>
            <consortium name="The Broad Institute Genome Sequencing Center for Infectious Disease"/>
            <person name="Wu L."/>
            <person name="Ma J."/>
        </authorList>
    </citation>
    <scope>NUCLEOTIDE SEQUENCE [LARGE SCALE GENOMIC DNA]</scope>
    <source>
        <strain evidence="4">CGMCC 1.16026</strain>
    </source>
</reference>
<dbReference type="PANTHER" id="PTHR30336">
    <property type="entry name" value="INNER MEMBRANE PROTEIN, PROBABLE PERMEASE"/>
    <property type="match status" value="1"/>
</dbReference>
<comment type="caution">
    <text evidence="3">The sequence shown here is derived from an EMBL/GenBank/DDBJ whole genome shotgun (WGS) entry which is preliminary data.</text>
</comment>
<name>A0ABW1Z6B4_9BACT</name>
<dbReference type="Pfam" id="PF02698">
    <property type="entry name" value="DUF218"/>
    <property type="match status" value="1"/>
</dbReference>
<protein>
    <submittedName>
        <fullName evidence="3">YdcF family protein</fullName>
    </submittedName>
</protein>
<feature type="chain" id="PRO_5047422212" evidence="1">
    <location>
        <begin position="22"/>
        <end position="222"/>
    </location>
</feature>
<evidence type="ECO:0000256" key="1">
    <source>
        <dbReference type="SAM" id="SignalP"/>
    </source>
</evidence>
<keyword evidence="4" id="KW-1185">Reference proteome</keyword>